<dbReference type="InterPro" id="IPR023214">
    <property type="entry name" value="HAD_sf"/>
</dbReference>
<dbReference type="SUPFAM" id="SSF56784">
    <property type="entry name" value="HAD-like"/>
    <property type="match status" value="1"/>
</dbReference>
<evidence type="ECO:0000313" key="5">
    <source>
        <dbReference type="EMBL" id="PUB18498.1"/>
    </source>
</evidence>
<dbReference type="EMBL" id="QBUD01000001">
    <property type="protein sequence ID" value="PUB18498.1"/>
    <property type="molecule type" value="Genomic_DNA"/>
</dbReference>
<evidence type="ECO:0000313" key="6">
    <source>
        <dbReference type="Proteomes" id="UP000244523"/>
    </source>
</evidence>
<dbReference type="SFLD" id="SFLDG01135">
    <property type="entry name" value="C1.5.6:_HAD__Beta-PGM__Phospha"/>
    <property type="match status" value="1"/>
</dbReference>
<evidence type="ECO:0000256" key="1">
    <source>
        <dbReference type="ARBA" id="ARBA00000830"/>
    </source>
</evidence>
<dbReference type="SFLD" id="SFLDG01129">
    <property type="entry name" value="C1.5:_HAD__Beta-PGM__Phosphata"/>
    <property type="match status" value="1"/>
</dbReference>
<accession>A0A2T6KPP2</accession>
<evidence type="ECO:0000256" key="4">
    <source>
        <dbReference type="ARBA" id="ARBA00013078"/>
    </source>
</evidence>
<comment type="caution">
    <text evidence="5">The sequence shown here is derived from an EMBL/GenBank/DDBJ whole genome shotgun (WGS) entry which is preliminary data.</text>
</comment>
<organism evidence="5 6">
    <name type="scientific">Yoonia sediminilitoris</name>
    <dbReference type="NCBI Taxonomy" id="1286148"/>
    <lineage>
        <taxon>Bacteria</taxon>
        <taxon>Pseudomonadati</taxon>
        <taxon>Pseudomonadota</taxon>
        <taxon>Alphaproteobacteria</taxon>
        <taxon>Rhodobacterales</taxon>
        <taxon>Paracoccaceae</taxon>
        <taxon>Yoonia</taxon>
    </lineage>
</organism>
<dbReference type="NCBIfam" id="TIGR01509">
    <property type="entry name" value="HAD-SF-IA-v3"/>
    <property type="match status" value="1"/>
</dbReference>
<evidence type="ECO:0000256" key="2">
    <source>
        <dbReference type="ARBA" id="ARBA00004818"/>
    </source>
</evidence>
<dbReference type="AlphaFoldDB" id="A0A2T6KPP2"/>
<dbReference type="GO" id="GO:0008967">
    <property type="term" value="F:phosphoglycolate phosphatase activity"/>
    <property type="evidence" value="ECO:0007669"/>
    <property type="project" value="UniProtKB-EC"/>
</dbReference>
<dbReference type="Gene3D" id="3.40.50.1000">
    <property type="entry name" value="HAD superfamily/HAD-like"/>
    <property type="match status" value="1"/>
</dbReference>
<name>A0A2T6KPP2_9RHOB</name>
<dbReference type="GO" id="GO:0005829">
    <property type="term" value="C:cytosol"/>
    <property type="evidence" value="ECO:0007669"/>
    <property type="project" value="TreeGrafter"/>
</dbReference>
<gene>
    <name evidence="5" type="ORF">C8N45_10182</name>
</gene>
<dbReference type="Proteomes" id="UP000244523">
    <property type="component" value="Unassembled WGS sequence"/>
</dbReference>
<dbReference type="Pfam" id="PF13419">
    <property type="entry name" value="HAD_2"/>
    <property type="match status" value="1"/>
</dbReference>
<dbReference type="InterPro" id="IPR006439">
    <property type="entry name" value="HAD-SF_hydro_IA"/>
</dbReference>
<keyword evidence="6" id="KW-1185">Reference proteome</keyword>
<dbReference type="InterPro" id="IPR036412">
    <property type="entry name" value="HAD-like_sf"/>
</dbReference>
<dbReference type="GO" id="GO:0006281">
    <property type="term" value="P:DNA repair"/>
    <property type="evidence" value="ECO:0007669"/>
    <property type="project" value="TreeGrafter"/>
</dbReference>
<dbReference type="Gene3D" id="1.10.150.240">
    <property type="entry name" value="Putative phosphatase, domain 2"/>
    <property type="match status" value="1"/>
</dbReference>
<dbReference type="NCBIfam" id="TIGR01549">
    <property type="entry name" value="HAD-SF-IA-v1"/>
    <property type="match status" value="1"/>
</dbReference>
<protein>
    <recommendedName>
        <fullName evidence="4">phosphoglycolate phosphatase</fullName>
        <ecNumber evidence="4">3.1.3.18</ecNumber>
    </recommendedName>
</protein>
<dbReference type="InterPro" id="IPR050155">
    <property type="entry name" value="HAD-like_hydrolase_sf"/>
</dbReference>
<proteinExistence type="inferred from homology"/>
<sequence length="225" mass="24678">MMHQKKALLFDFDGVLINSLPVMQLAFSAALDEIYDGQRHDHDALFKRYQTFLGMGFPQIMNELGLRHEMFGPFRHHSRQLAPYVRLYQGATALLKWADSAGIAMGIATGKDEERTLELLERLGIRHRFGAVLCSDNVPKPKPAPDMAILFADGLGIPASDVIFVGDATADISCGKAAGCLTAAATWGYTPRAALLALEPDYVFETPQDAQQQLADLTTRAQDIA</sequence>
<dbReference type="InterPro" id="IPR023198">
    <property type="entry name" value="PGP-like_dom2"/>
</dbReference>
<dbReference type="RefSeq" id="WP_108384221.1">
    <property type="nucleotide sequence ID" value="NZ_QBUD01000001.1"/>
</dbReference>
<dbReference type="OrthoDB" id="9782449at2"/>
<dbReference type="EC" id="3.1.3.18" evidence="4"/>
<comment type="similarity">
    <text evidence="3">Belongs to the HAD-like hydrolase superfamily. CbbY/CbbZ/Gph/YieH family.</text>
</comment>
<reference evidence="5 6" key="1">
    <citation type="submission" date="2018-04" db="EMBL/GenBank/DDBJ databases">
        <title>Genomic Encyclopedia of Archaeal and Bacterial Type Strains, Phase II (KMG-II): from individual species to whole genera.</title>
        <authorList>
            <person name="Goeker M."/>
        </authorList>
    </citation>
    <scope>NUCLEOTIDE SEQUENCE [LARGE SCALE GENOMIC DNA]</scope>
    <source>
        <strain evidence="5 6">DSM 29955</strain>
    </source>
</reference>
<comment type="pathway">
    <text evidence="2">Organic acid metabolism; glycolate biosynthesis; glycolate from 2-phosphoglycolate: step 1/1.</text>
</comment>
<dbReference type="PANTHER" id="PTHR43434">
    <property type="entry name" value="PHOSPHOGLYCOLATE PHOSPHATASE"/>
    <property type="match status" value="1"/>
</dbReference>
<dbReference type="InterPro" id="IPR041492">
    <property type="entry name" value="HAD_2"/>
</dbReference>
<comment type="catalytic activity">
    <reaction evidence="1">
        <text>2-phosphoglycolate + H2O = glycolate + phosphate</text>
        <dbReference type="Rhea" id="RHEA:14369"/>
        <dbReference type="ChEBI" id="CHEBI:15377"/>
        <dbReference type="ChEBI" id="CHEBI:29805"/>
        <dbReference type="ChEBI" id="CHEBI:43474"/>
        <dbReference type="ChEBI" id="CHEBI:58033"/>
        <dbReference type="EC" id="3.1.3.18"/>
    </reaction>
</comment>
<dbReference type="PANTHER" id="PTHR43434:SF1">
    <property type="entry name" value="PHOSPHOGLYCOLATE PHOSPHATASE"/>
    <property type="match status" value="1"/>
</dbReference>
<evidence type="ECO:0000256" key="3">
    <source>
        <dbReference type="ARBA" id="ARBA00006171"/>
    </source>
</evidence>
<dbReference type="SFLD" id="SFLDS00003">
    <property type="entry name" value="Haloacid_Dehalogenase"/>
    <property type="match status" value="1"/>
</dbReference>